<dbReference type="SUPFAM" id="SSF52317">
    <property type="entry name" value="Class I glutamine amidotransferase-like"/>
    <property type="match status" value="1"/>
</dbReference>
<keyword evidence="3" id="KW-0315">Glutamine amidotransferase</keyword>
<dbReference type="EMBL" id="JARAFO010000146">
    <property type="protein sequence ID" value="MDE1454561.1"/>
    <property type="molecule type" value="Genomic_DNA"/>
</dbReference>
<comment type="similarity">
    <text evidence="1">Belongs to the peptidase C56 family.</text>
</comment>
<evidence type="ECO:0000313" key="4">
    <source>
        <dbReference type="EMBL" id="OLF94615.1"/>
    </source>
</evidence>
<gene>
    <name evidence="4" type="ORF">B4121_1828</name>
    <name evidence="3" type="ORF">PVN32_20645</name>
</gene>
<dbReference type="EMBL" id="LKPO01000011">
    <property type="protein sequence ID" value="OLF94615.1"/>
    <property type="molecule type" value="Genomic_DNA"/>
</dbReference>
<proteinExistence type="inferred from homology"/>
<feature type="domain" description="DJ-1/PfpI" evidence="2">
    <location>
        <begin position="6"/>
        <end position="167"/>
    </location>
</feature>
<accession>A0A6N2F9F2</accession>
<dbReference type="Gene3D" id="3.40.50.880">
    <property type="match status" value="1"/>
</dbReference>
<dbReference type="Proteomes" id="UP000185604">
    <property type="component" value="Unassembled WGS sequence"/>
</dbReference>
<name>A0A6N2F9F2_9BACI</name>
<dbReference type="RefSeq" id="WP_025809689.1">
    <property type="nucleotide sequence ID" value="NZ_AP023088.1"/>
</dbReference>
<dbReference type="PANTHER" id="PTHR42733:SF13">
    <property type="entry name" value="DJ-1_PFPI DOMAIN-CONTAINING PROTEIN"/>
    <property type="match status" value="1"/>
</dbReference>
<protein>
    <submittedName>
        <fullName evidence="4">ThiJ/PfpI family protein</fullName>
    </submittedName>
    <submittedName>
        <fullName evidence="3">Type 1 glutamine amidotransferase</fullName>
    </submittedName>
</protein>
<organism evidence="4 5">
    <name type="scientific">Bacillus paralicheniformis</name>
    <dbReference type="NCBI Taxonomy" id="1648923"/>
    <lineage>
        <taxon>Bacteria</taxon>
        <taxon>Bacillati</taxon>
        <taxon>Bacillota</taxon>
        <taxon>Bacilli</taxon>
        <taxon>Bacillales</taxon>
        <taxon>Bacillaceae</taxon>
        <taxon>Bacillus</taxon>
    </lineage>
</organism>
<dbReference type="PANTHER" id="PTHR42733">
    <property type="entry name" value="DJ-1 PROTEIN"/>
    <property type="match status" value="1"/>
</dbReference>
<dbReference type="InterPro" id="IPR029062">
    <property type="entry name" value="Class_I_gatase-like"/>
</dbReference>
<dbReference type="Pfam" id="PF01965">
    <property type="entry name" value="DJ-1_PfpI"/>
    <property type="match status" value="1"/>
</dbReference>
<comment type="caution">
    <text evidence="4">The sequence shown here is derived from an EMBL/GenBank/DDBJ whole genome shotgun (WGS) entry which is preliminary data.</text>
</comment>
<evidence type="ECO:0000313" key="5">
    <source>
        <dbReference type="Proteomes" id="UP000185604"/>
    </source>
</evidence>
<dbReference type="Proteomes" id="UP001216709">
    <property type="component" value="Unassembled WGS sequence"/>
</dbReference>
<reference evidence="3" key="2">
    <citation type="submission" date="2022-12" db="EMBL/GenBank/DDBJ databases">
        <title>Draft Genome Sequences of Bacillus licheniformis and Bacillus paralicheniformis strains isolated from Irish skim milk powders.</title>
        <authorList>
            <person name="Lourenco A."/>
            <person name="Li F."/>
            <person name="Geraldine D."/>
            <person name="Tobin J.T."/>
            <person name="Butler F."/>
            <person name="Jordan K."/>
            <person name="Obrien T."/>
        </authorList>
    </citation>
    <scope>NUCLEOTIDE SEQUENCE</scope>
    <source>
        <strain evidence="3">3370</strain>
    </source>
</reference>
<evidence type="ECO:0000313" key="3">
    <source>
        <dbReference type="EMBL" id="MDE1454561.1"/>
    </source>
</evidence>
<dbReference type="CDD" id="cd03134">
    <property type="entry name" value="GATase1_PfpI_like"/>
    <property type="match status" value="1"/>
</dbReference>
<dbReference type="AlphaFoldDB" id="A0A6N2F9F2"/>
<sequence>MRLEGKKVIALVSDDFEDLELWYPVLRLREEGAIVHLIGEKADHEYKGKYGVPAVSDYELKSVNIEEYDAVLVPGGWAPDKLRRYPEVLEMIRWFNERKKPIGQICHAGWVLISAGILEGRKVTSTPGIKDDMENAGAVWVNEAAVVDGHIVSSRRPPDLPIYVKAFADLLAQS</sequence>
<dbReference type="InterPro" id="IPR006286">
    <property type="entry name" value="C56_PfpI-like"/>
</dbReference>
<evidence type="ECO:0000256" key="1">
    <source>
        <dbReference type="ARBA" id="ARBA00008542"/>
    </source>
</evidence>
<evidence type="ECO:0000259" key="2">
    <source>
        <dbReference type="Pfam" id="PF01965"/>
    </source>
</evidence>
<dbReference type="InterPro" id="IPR002818">
    <property type="entry name" value="DJ-1/PfpI"/>
</dbReference>
<reference evidence="4 5" key="1">
    <citation type="journal article" date="2016" name="Front. Microbiol.">
        <title>High-Level Heat Resistance of Spores of Bacillus amyloliquefaciens and Bacillus licheniformis Results from the Presence of a spoVA Operon in a Tn1546 Transposon.</title>
        <authorList>
            <person name="Berendsen E.M."/>
            <person name="Koning R.A."/>
            <person name="Boekhorst J."/>
            <person name="de Jong A."/>
            <person name="Kuipers O.P."/>
            <person name="Wells-Bennik M.H."/>
        </authorList>
    </citation>
    <scope>NUCLEOTIDE SEQUENCE [LARGE SCALE GENOMIC DNA]</scope>
    <source>
        <strain evidence="4 5">B4121</strain>
    </source>
</reference>
<dbReference type="PROSITE" id="PS51276">
    <property type="entry name" value="PEPTIDASE_C56_PFPI"/>
    <property type="match status" value="1"/>
</dbReference>
<dbReference type="GeneID" id="56672999"/>
<dbReference type="NCBIfam" id="TIGR01382">
    <property type="entry name" value="PfpI"/>
    <property type="match status" value="1"/>
</dbReference>